<keyword evidence="3" id="KW-1185">Reference proteome</keyword>
<evidence type="ECO:0000313" key="3">
    <source>
        <dbReference type="Proteomes" id="UP001360953"/>
    </source>
</evidence>
<dbReference type="EMBL" id="JBBPEH010000001">
    <property type="protein sequence ID" value="KAK7545014.1"/>
    <property type="molecule type" value="Genomic_DNA"/>
</dbReference>
<evidence type="ECO:0000256" key="1">
    <source>
        <dbReference type="SAM" id="MobiDB-lite"/>
    </source>
</evidence>
<feature type="region of interest" description="Disordered" evidence="1">
    <location>
        <begin position="198"/>
        <end position="223"/>
    </location>
</feature>
<reference evidence="2 3" key="1">
    <citation type="submission" date="2024-04" db="EMBL/GenBank/DDBJ databases">
        <title>Phyllosticta paracitricarpa is synonymous to the EU quarantine fungus P. citricarpa based on phylogenomic analyses.</title>
        <authorList>
            <consortium name="Lawrence Berkeley National Laboratory"/>
            <person name="Van ingen-buijs V.A."/>
            <person name="Van westerhoven A.C."/>
            <person name="Haridas S."/>
            <person name="Skiadas P."/>
            <person name="Martin F."/>
            <person name="Groenewald J.Z."/>
            <person name="Crous P.W."/>
            <person name="Seidl M.F."/>
        </authorList>
    </citation>
    <scope>NUCLEOTIDE SEQUENCE [LARGE SCALE GENOMIC DNA]</scope>
    <source>
        <strain evidence="2 3">CPC 17464</strain>
    </source>
</reference>
<protein>
    <submittedName>
        <fullName evidence="2">Uncharacterized protein</fullName>
    </submittedName>
</protein>
<dbReference type="GeneID" id="92029384"/>
<name>A0ABR1MCJ9_9PEZI</name>
<organism evidence="2 3">
    <name type="scientific">Phyllosticta citribraziliensis</name>
    <dbReference type="NCBI Taxonomy" id="989973"/>
    <lineage>
        <taxon>Eukaryota</taxon>
        <taxon>Fungi</taxon>
        <taxon>Dikarya</taxon>
        <taxon>Ascomycota</taxon>
        <taxon>Pezizomycotina</taxon>
        <taxon>Dothideomycetes</taxon>
        <taxon>Dothideomycetes incertae sedis</taxon>
        <taxon>Botryosphaeriales</taxon>
        <taxon>Phyllostictaceae</taxon>
        <taxon>Phyllosticta</taxon>
    </lineage>
</organism>
<dbReference type="Proteomes" id="UP001360953">
    <property type="component" value="Unassembled WGS sequence"/>
</dbReference>
<proteinExistence type="predicted"/>
<comment type="caution">
    <text evidence="2">The sequence shown here is derived from an EMBL/GenBank/DDBJ whole genome shotgun (WGS) entry which is preliminary data.</text>
</comment>
<dbReference type="RefSeq" id="XP_066660249.1">
    <property type="nucleotide sequence ID" value="XM_066796478.1"/>
</dbReference>
<gene>
    <name evidence="2" type="ORF">J3D65DRAFT_46700</name>
</gene>
<accession>A0ABR1MCJ9</accession>
<sequence>MLTTVYGGGGGGAAAAAWAASSSWPSPSPWRTQSVGQPAVHLMPWCLFFQPRAAPTISLRSFTLLSSDRPEWISLMRCQCIHIADVQSPVPTLRPLQPTHSAYPPTPLVAKTLTNYLALDVTCTLHHFCPPQPPLDLSPCPCCLANAPTSWFKLPSRSPLDRDTPAPAYQGHPIHLQSLYLKCPNSAVHALRHDRNSRHSIKNSAQFPPTAPRTASCPRGLTH</sequence>
<evidence type="ECO:0000313" key="2">
    <source>
        <dbReference type="EMBL" id="KAK7545014.1"/>
    </source>
</evidence>